<feature type="transmembrane region" description="Helical" evidence="2">
    <location>
        <begin position="172"/>
        <end position="195"/>
    </location>
</feature>
<dbReference type="PANTHER" id="PTHR19384:SF10">
    <property type="entry name" value="NADPH-DEPENDENT DIFLAVIN OXIDOREDUCTASE 1"/>
    <property type="match status" value="1"/>
</dbReference>
<dbReference type="RefSeq" id="WP_071185315.1">
    <property type="nucleotide sequence ID" value="NZ_CP017774.1"/>
</dbReference>
<dbReference type="PROSITE" id="PS51384">
    <property type="entry name" value="FAD_FR"/>
    <property type="match status" value="1"/>
</dbReference>
<keyword evidence="1" id="KW-0285">Flavoprotein</keyword>
<feature type="transmembrane region" description="Helical" evidence="2">
    <location>
        <begin position="291"/>
        <end position="315"/>
    </location>
</feature>
<keyword evidence="2" id="KW-0472">Membrane</keyword>
<dbReference type="InterPro" id="IPR017927">
    <property type="entry name" value="FAD-bd_FR_type"/>
</dbReference>
<dbReference type="InterPro" id="IPR005625">
    <property type="entry name" value="PepSY-ass_TM"/>
</dbReference>
<dbReference type="GO" id="GO:0010181">
    <property type="term" value="F:FMN binding"/>
    <property type="evidence" value="ECO:0007669"/>
    <property type="project" value="InterPro"/>
</dbReference>
<keyword evidence="2" id="KW-0812">Transmembrane</keyword>
<keyword evidence="6" id="KW-1185">Reference proteome</keyword>
<dbReference type="Proteomes" id="UP000178198">
    <property type="component" value="Chromosome"/>
</dbReference>
<dbReference type="InterPro" id="IPR039261">
    <property type="entry name" value="FNR_nucleotide-bd"/>
</dbReference>
<dbReference type="Gene3D" id="2.40.30.10">
    <property type="entry name" value="Translation factors"/>
    <property type="match status" value="1"/>
</dbReference>
<dbReference type="PROSITE" id="PS50902">
    <property type="entry name" value="FLAVODOXIN_LIKE"/>
    <property type="match status" value="1"/>
</dbReference>
<dbReference type="Gene3D" id="3.40.50.360">
    <property type="match status" value="1"/>
</dbReference>
<dbReference type="STRING" id="1306519.BIW12_11900"/>
<evidence type="ECO:0000313" key="6">
    <source>
        <dbReference type="Proteomes" id="UP000178198"/>
    </source>
</evidence>
<dbReference type="SUPFAM" id="SSF52218">
    <property type="entry name" value="Flavoproteins"/>
    <property type="match status" value="1"/>
</dbReference>
<evidence type="ECO:0000313" key="5">
    <source>
        <dbReference type="EMBL" id="APA00075.1"/>
    </source>
</evidence>
<feature type="transmembrane region" description="Helical" evidence="2">
    <location>
        <begin position="130"/>
        <end position="151"/>
    </location>
</feature>
<dbReference type="InterPro" id="IPR008254">
    <property type="entry name" value="Flavodoxin/NO_synth"/>
</dbReference>
<protein>
    <submittedName>
        <fullName evidence="5">FAD-binding oxidoreductase</fullName>
    </submittedName>
</protein>
<dbReference type="KEGG" id="fcm:BIW12_11900"/>
<proteinExistence type="predicted"/>
<organism evidence="5 6">
    <name type="scientific">Flavobacterium commune</name>
    <dbReference type="NCBI Taxonomy" id="1306519"/>
    <lineage>
        <taxon>Bacteria</taxon>
        <taxon>Pseudomonadati</taxon>
        <taxon>Bacteroidota</taxon>
        <taxon>Flavobacteriia</taxon>
        <taxon>Flavobacteriales</taxon>
        <taxon>Flavobacteriaceae</taxon>
        <taxon>Flavobacterium</taxon>
    </lineage>
</organism>
<dbReference type="InterPro" id="IPR029039">
    <property type="entry name" value="Flavoprotein-like_sf"/>
</dbReference>
<dbReference type="AlphaFoldDB" id="A0A1D9PCM4"/>
<feature type="domain" description="FAD-binding FR-type" evidence="4">
    <location>
        <begin position="487"/>
        <end position="585"/>
    </location>
</feature>
<dbReference type="Pfam" id="PF00258">
    <property type="entry name" value="Flavodoxin_1"/>
    <property type="match status" value="1"/>
</dbReference>
<dbReference type="Pfam" id="PF00175">
    <property type="entry name" value="NAD_binding_1"/>
    <property type="match status" value="1"/>
</dbReference>
<reference evidence="5 6" key="1">
    <citation type="submission" date="2016-10" db="EMBL/GenBank/DDBJ databases">
        <title>Complete Genome Sequence of Flavobacterium sp. PK15.</title>
        <authorList>
            <person name="Ekwe A."/>
            <person name="Kim S.B."/>
        </authorList>
    </citation>
    <scope>NUCLEOTIDE SEQUENCE [LARGE SCALE GENOMIC DNA]</scope>
    <source>
        <strain evidence="5 6">PK15</strain>
    </source>
</reference>
<accession>A0A1D9PCM4</accession>
<dbReference type="GO" id="GO:0050660">
    <property type="term" value="F:flavin adenine dinucleotide binding"/>
    <property type="evidence" value="ECO:0007669"/>
    <property type="project" value="TreeGrafter"/>
</dbReference>
<evidence type="ECO:0000256" key="1">
    <source>
        <dbReference type="ARBA" id="ARBA00022630"/>
    </source>
</evidence>
<dbReference type="SUPFAM" id="SSF63380">
    <property type="entry name" value="Riboflavin synthase domain-like"/>
    <property type="match status" value="1"/>
</dbReference>
<name>A0A1D9PCM4_9FLAO</name>
<keyword evidence="2" id="KW-1133">Transmembrane helix</keyword>
<feature type="domain" description="Flavodoxin-like" evidence="3">
    <location>
        <begin position="333"/>
        <end position="472"/>
    </location>
</feature>
<dbReference type="InterPro" id="IPR001433">
    <property type="entry name" value="OxRdtase_FAD/NAD-bd"/>
</dbReference>
<evidence type="ECO:0000256" key="2">
    <source>
        <dbReference type="SAM" id="Phobius"/>
    </source>
</evidence>
<evidence type="ECO:0000259" key="3">
    <source>
        <dbReference type="PROSITE" id="PS50902"/>
    </source>
</evidence>
<sequence>MTLSFWRYSHLALAVFSAAFLIIASVTGTILAVDAIQQKIPAHRVENFDAITLGKTLPELRKSYPEITELSIDHNQFVTLQAIDNDGNDVNAYINPETAKIIGTPTKKSDFINWITGLHRSLFLHETGRLFIGINSFLLVLIAMSGFALVINRQRGLRNFFAKIIKEYFAQYYHVLLGRLALIPILIIALSGTYLSMERFHLFENENQTENPTTTQTKKTFDLKNTPLAEVTKIEFPFSDDEEDYYIFELKDRKIEVNQYSNEIISEELYPASALLADLSLDLHTGRANSIWAFILGLASLNILFFIYSGFAMTFKRRASRIKNKFKAEESKYILLVGSENGSSLRFANAILKQIIDNDEKAHLAQLNNYTLYPKAEHLLIFTSTYGLGDSPSNASKFVSLLEKNSQHQTINYSVIGFGSKSYPDFCGYAKEVDALLETKTWTNRLLELQTVNDKSAEEFVNWVQLWSAKTGISLSTTPSVYNHIPKGLQQLMVLDKTIISETDQTFLLTLRAGIRSKFTSGDLLAIYPANDNRERLYSIGKRNGNLQLAVKLHPNGLGSGFLYNLKPGDTIKSQIINNHAFHFPKKASQVALISNGTGIAPFLGMIAQNKKKTYIHLYSGFRQETEITKHYQDFASEMMQKQYLTQFHLAYSREANHHYVMDLIQIDADFFANLLQNDGVIMICGALAMQFDVEKVLDAICISKNNTTLSEYKVKGQILTDCY</sequence>
<dbReference type="GO" id="GO:0005829">
    <property type="term" value="C:cytosol"/>
    <property type="evidence" value="ECO:0007669"/>
    <property type="project" value="TreeGrafter"/>
</dbReference>
<dbReference type="GO" id="GO:0016491">
    <property type="term" value="F:oxidoreductase activity"/>
    <property type="evidence" value="ECO:0007669"/>
    <property type="project" value="InterPro"/>
</dbReference>
<dbReference type="EMBL" id="CP017774">
    <property type="protein sequence ID" value="APA00075.1"/>
    <property type="molecule type" value="Genomic_DNA"/>
</dbReference>
<gene>
    <name evidence="5" type="ORF">BIW12_11900</name>
</gene>
<dbReference type="SUPFAM" id="SSF52343">
    <property type="entry name" value="Ferredoxin reductase-like, C-terminal NADP-linked domain"/>
    <property type="match status" value="1"/>
</dbReference>
<dbReference type="Pfam" id="PF03929">
    <property type="entry name" value="PepSY_TM"/>
    <property type="match status" value="1"/>
</dbReference>
<dbReference type="InterPro" id="IPR017938">
    <property type="entry name" value="Riboflavin_synthase-like_b-brl"/>
</dbReference>
<dbReference type="PANTHER" id="PTHR19384">
    <property type="entry name" value="NITRIC OXIDE SYNTHASE-RELATED"/>
    <property type="match status" value="1"/>
</dbReference>
<evidence type="ECO:0000259" key="4">
    <source>
        <dbReference type="PROSITE" id="PS51384"/>
    </source>
</evidence>
<dbReference type="OrthoDB" id="9789468at2"/>
<dbReference type="Gene3D" id="3.40.50.80">
    <property type="entry name" value="Nucleotide-binding domain of ferredoxin-NADP reductase (FNR) module"/>
    <property type="match status" value="1"/>
</dbReference>